<dbReference type="Proteomes" id="UP001595867">
    <property type="component" value="Unassembled WGS sequence"/>
</dbReference>
<keyword evidence="1" id="KW-1133">Transmembrane helix</keyword>
<dbReference type="EMBL" id="JBHSBL010000020">
    <property type="protein sequence ID" value="MFC4069251.1"/>
    <property type="molecule type" value="Genomic_DNA"/>
</dbReference>
<evidence type="ECO:0000313" key="3">
    <source>
        <dbReference type="Proteomes" id="UP001595867"/>
    </source>
</evidence>
<comment type="caution">
    <text evidence="2">The sequence shown here is derived from an EMBL/GenBank/DDBJ whole genome shotgun (WGS) entry which is preliminary data.</text>
</comment>
<name>A0ABV8J162_9ACTN</name>
<protein>
    <recommendedName>
        <fullName evidence="4">MFS transporter</fullName>
    </recommendedName>
</protein>
<evidence type="ECO:0000256" key="1">
    <source>
        <dbReference type="SAM" id="Phobius"/>
    </source>
</evidence>
<feature type="transmembrane region" description="Helical" evidence="1">
    <location>
        <begin position="34"/>
        <end position="53"/>
    </location>
</feature>
<keyword evidence="3" id="KW-1185">Reference proteome</keyword>
<keyword evidence="1" id="KW-0812">Transmembrane</keyword>
<proteinExistence type="predicted"/>
<reference evidence="3" key="1">
    <citation type="journal article" date="2019" name="Int. J. Syst. Evol. Microbiol.">
        <title>The Global Catalogue of Microorganisms (GCM) 10K type strain sequencing project: providing services to taxonomists for standard genome sequencing and annotation.</title>
        <authorList>
            <consortium name="The Broad Institute Genomics Platform"/>
            <consortium name="The Broad Institute Genome Sequencing Center for Infectious Disease"/>
            <person name="Wu L."/>
            <person name="Ma J."/>
        </authorList>
    </citation>
    <scope>NUCLEOTIDE SEQUENCE [LARGE SCALE GENOMIC DNA]</scope>
    <source>
        <strain evidence="3">TBRC 5832</strain>
    </source>
</reference>
<evidence type="ECO:0008006" key="4">
    <source>
        <dbReference type="Google" id="ProtNLM"/>
    </source>
</evidence>
<dbReference type="RefSeq" id="WP_378070140.1">
    <property type="nucleotide sequence ID" value="NZ_JBHSBL010000020.1"/>
</dbReference>
<keyword evidence="1" id="KW-0472">Membrane</keyword>
<sequence>MTGQPGCRLLAAGVGPALGYLGVVSLVLPDAIGGWGRAGGALGCAAGLTYLAVAVPWRRLRPAPVPGAV</sequence>
<feature type="transmembrane region" description="Helical" evidence="1">
    <location>
        <begin position="7"/>
        <end position="28"/>
    </location>
</feature>
<accession>A0ABV8J162</accession>
<organism evidence="2 3">
    <name type="scientific">Actinoplanes subglobosus</name>
    <dbReference type="NCBI Taxonomy" id="1547892"/>
    <lineage>
        <taxon>Bacteria</taxon>
        <taxon>Bacillati</taxon>
        <taxon>Actinomycetota</taxon>
        <taxon>Actinomycetes</taxon>
        <taxon>Micromonosporales</taxon>
        <taxon>Micromonosporaceae</taxon>
        <taxon>Actinoplanes</taxon>
    </lineage>
</organism>
<gene>
    <name evidence="2" type="ORF">ACFO0C_30385</name>
</gene>
<evidence type="ECO:0000313" key="2">
    <source>
        <dbReference type="EMBL" id="MFC4069251.1"/>
    </source>
</evidence>